<keyword evidence="1" id="KW-0812">Transmembrane</keyword>
<name>A0A922LBJ6_DERFA</name>
<keyword evidence="3" id="KW-1185">Reference proteome</keyword>
<reference evidence="2" key="2">
    <citation type="journal article" date="2022" name="Res Sq">
        <title>Comparative Genomics Reveals Insights into the Divergent Evolution of Astigmatic Mites and Household Pest Adaptations.</title>
        <authorList>
            <person name="Xiong Q."/>
            <person name="Wan A.T.-Y."/>
            <person name="Liu X.-Y."/>
            <person name="Fung C.S.-H."/>
            <person name="Xiao X."/>
            <person name="Malainual N."/>
            <person name="Hou J."/>
            <person name="Wang L."/>
            <person name="Wang M."/>
            <person name="Yang K."/>
            <person name="Cui Y."/>
            <person name="Leung E."/>
            <person name="Nong W."/>
            <person name="Shin S.-K."/>
            <person name="Au S."/>
            <person name="Jeong K.Y."/>
            <person name="Chew F.T."/>
            <person name="Hui J."/>
            <person name="Leung T.F."/>
            <person name="Tungtrongchitr A."/>
            <person name="Zhong N."/>
            <person name="Liu Z."/>
            <person name="Tsui S."/>
        </authorList>
    </citation>
    <scope>NUCLEOTIDE SEQUENCE</scope>
    <source>
        <strain evidence="2">Derf</strain>
        <tissue evidence="2">Whole organism</tissue>
    </source>
</reference>
<dbReference type="Proteomes" id="UP000790347">
    <property type="component" value="Unassembled WGS sequence"/>
</dbReference>
<keyword evidence="1" id="KW-0472">Membrane</keyword>
<dbReference type="AlphaFoldDB" id="A0A922LBJ6"/>
<evidence type="ECO:0000313" key="3">
    <source>
        <dbReference type="Proteomes" id="UP000790347"/>
    </source>
</evidence>
<protein>
    <submittedName>
        <fullName evidence="2">Uncharacterized protein</fullName>
    </submittedName>
</protein>
<organism evidence="2 3">
    <name type="scientific">Dermatophagoides farinae</name>
    <name type="common">American house dust mite</name>
    <dbReference type="NCBI Taxonomy" id="6954"/>
    <lineage>
        <taxon>Eukaryota</taxon>
        <taxon>Metazoa</taxon>
        <taxon>Ecdysozoa</taxon>
        <taxon>Arthropoda</taxon>
        <taxon>Chelicerata</taxon>
        <taxon>Arachnida</taxon>
        <taxon>Acari</taxon>
        <taxon>Acariformes</taxon>
        <taxon>Sarcoptiformes</taxon>
        <taxon>Astigmata</taxon>
        <taxon>Psoroptidia</taxon>
        <taxon>Analgoidea</taxon>
        <taxon>Pyroglyphidae</taxon>
        <taxon>Dermatophagoidinae</taxon>
        <taxon>Dermatophagoides</taxon>
    </lineage>
</organism>
<sequence length="68" mass="7942">MTIKLQFWNELHSTGGKAKKCDHHHTLRMIFISIMAMNIININLFISQSPRHQTIILNIPSILSMRKK</sequence>
<evidence type="ECO:0000313" key="2">
    <source>
        <dbReference type="EMBL" id="KAH9527922.1"/>
    </source>
</evidence>
<dbReference type="EMBL" id="ASGP02000001">
    <property type="protein sequence ID" value="KAH9527922.1"/>
    <property type="molecule type" value="Genomic_DNA"/>
</dbReference>
<comment type="caution">
    <text evidence="2">The sequence shown here is derived from an EMBL/GenBank/DDBJ whole genome shotgun (WGS) entry which is preliminary data.</text>
</comment>
<reference evidence="2" key="1">
    <citation type="submission" date="2013-05" db="EMBL/GenBank/DDBJ databases">
        <authorList>
            <person name="Yim A.K.Y."/>
            <person name="Chan T.F."/>
            <person name="Ji K.M."/>
            <person name="Liu X.Y."/>
            <person name="Zhou J.W."/>
            <person name="Li R.Q."/>
            <person name="Yang K.Y."/>
            <person name="Li J."/>
            <person name="Li M."/>
            <person name="Law P.T.W."/>
            <person name="Wu Y.L."/>
            <person name="Cai Z.L."/>
            <person name="Qin H."/>
            <person name="Bao Y."/>
            <person name="Leung R.K.K."/>
            <person name="Ng P.K.S."/>
            <person name="Zou J."/>
            <person name="Zhong X.J."/>
            <person name="Ran P.X."/>
            <person name="Zhong N.S."/>
            <person name="Liu Z.G."/>
            <person name="Tsui S.K.W."/>
        </authorList>
    </citation>
    <scope>NUCLEOTIDE SEQUENCE</scope>
    <source>
        <strain evidence="2">Derf</strain>
        <tissue evidence="2">Whole organism</tissue>
    </source>
</reference>
<accession>A0A922LBJ6</accession>
<keyword evidence="1" id="KW-1133">Transmembrane helix</keyword>
<evidence type="ECO:0000256" key="1">
    <source>
        <dbReference type="SAM" id="Phobius"/>
    </source>
</evidence>
<proteinExistence type="predicted"/>
<gene>
    <name evidence="2" type="ORF">DERF_001909</name>
</gene>
<feature type="transmembrane region" description="Helical" evidence="1">
    <location>
        <begin position="27"/>
        <end position="46"/>
    </location>
</feature>